<feature type="signal peptide" evidence="1">
    <location>
        <begin position="1"/>
        <end position="23"/>
    </location>
</feature>
<dbReference type="AlphaFoldDB" id="A0A0K8R5Q7"/>
<keyword evidence="1" id="KW-0732">Signal</keyword>
<dbReference type="Gene3D" id="4.10.410.10">
    <property type="entry name" value="Pancreatic trypsin inhibitor Kunitz domain"/>
    <property type="match status" value="1"/>
</dbReference>
<evidence type="ECO:0000313" key="2">
    <source>
        <dbReference type="EMBL" id="JAA66396.1"/>
    </source>
</evidence>
<dbReference type="InterPro" id="IPR036880">
    <property type="entry name" value="Kunitz_BPTI_sf"/>
</dbReference>
<proteinExistence type="evidence at transcript level"/>
<evidence type="ECO:0000256" key="1">
    <source>
        <dbReference type="SAM" id="SignalP"/>
    </source>
</evidence>
<organism evidence="2">
    <name type="scientific">Ixodes ricinus</name>
    <name type="common">Common tick</name>
    <name type="synonym">Acarus ricinus</name>
    <dbReference type="NCBI Taxonomy" id="34613"/>
    <lineage>
        <taxon>Eukaryota</taxon>
        <taxon>Metazoa</taxon>
        <taxon>Ecdysozoa</taxon>
        <taxon>Arthropoda</taxon>
        <taxon>Chelicerata</taxon>
        <taxon>Arachnida</taxon>
        <taxon>Acari</taxon>
        <taxon>Parasitiformes</taxon>
        <taxon>Ixodida</taxon>
        <taxon>Ixodoidea</taxon>
        <taxon>Ixodidae</taxon>
        <taxon>Ixodinae</taxon>
        <taxon>Ixodes</taxon>
    </lineage>
</organism>
<sequence length="90" mass="10090">MKLLLIATVICIHTSGFLTTAEAKCQPRYNGGYGGTRGRNVIPGWTFNPETNRCELVMTKGRCSSLWNCFSSSGECEYDCDPRMKSWKLT</sequence>
<protein>
    <submittedName>
        <fullName evidence="2">Putative salivary kunitz domain protein</fullName>
    </submittedName>
</protein>
<dbReference type="EMBL" id="GADI01007412">
    <property type="protein sequence ID" value="JAA66396.1"/>
    <property type="molecule type" value="mRNA"/>
</dbReference>
<reference evidence="2" key="1">
    <citation type="submission" date="2012-12" db="EMBL/GenBank/DDBJ databases">
        <title>Identification and characterization of a phenylalanine ammonia-lyase gene family in Isatis indigotica Fort.</title>
        <authorList>
            <person name="Liu Q."/>
            <person name="Chen J."/>
            <person name="Zhou X."/>
            <person name="Di P."/>
            <person name="Xiao Y."/>
            <person name="Xuan H."/>
            <person name="Zhang L."/>
            <person name="Chen W."/>
        </authorList>
    </citation>
    <scope>NUCLEOTIDE SEQUENCE</scope>
    <source>
        <tissue evidence="2">Salivary gland</tissue>
    </source>
</reference>
<dbReference type="GO" id="GO:0004867">
    <property type="term" value="F:serine-type endopeptidase inhibitor activity"/>
    <property type="evidence" value="ECO:0007669"/>
    <property type="project" value="InterPro"/>
</dbReference>
<dbReference type="SUPFAM" id="SSF57362">
    <property type="entry name" value="BPTI-like"/>
    <property type="match status" value="1"/>
</dbReference>
<name>A0A0K8R5Q7_IXORI</name>
<feature type="chain" id="PRO_5005516323" evidence="1">
    <location>
        <begin position="24"/>
        <end position="90"/>
    </location>
</feature>
<accession>A0A0K8R5Q7</accession>